<dbReference type="OrthoDB" id="57427at2157"/>
<dbReference type="PANTHER" id="PTHR43667:SF2">
    <property type="entry name" value="FATTY ACID C-METHYL TRANSFERASE"/>
    <property type="match status" value="1"/>
</dbReference>
<dbReference type="GO" id="GO:0032259">
    <property type="term" value="P:methylation"/>
    <property type="evidence" value="ECO:0007669"/>
    <property type="project" value="UniProtKB-KW"/>
</dbReference>
<dbReference type="AlphaFoldDB" id="H1Z3D8"/>
<keyword evidence="3" id="KW-1185">Reference proteome</keyword>
<evidence type="ECO:0000259" key="1">
    <source>
        <dbReference type="Pfam" id="PF13649"/>
    </source>
</evidence>
<accession>H1Z3D8</accession>
<keyword evidence="2" id="KW-0808">Transferase</keyword>
<keyword evidence="2" id="KW-0489">Methyltransferase</keyword>
<dbReference type="InterPro" id="IPR029063">
    <property type="entry name" value="SAM-dependent_MTases_sf"/>
</dbReference>
<dbReference type="InterPro" id="IPR050723">
    <property type="entry name" value="CFA/CMAS"/>
</dbReference>
<organism evidence="2 3">
    <name type="scientific">Methanoplanus limicola DSM 2279</name>
    <dbReference type="NCBI Taxonomy" id="937775"/>
    <lineage>
        <taxon>Archaea</taxon>
        <taxon>Methanobacteriati</taxon>
        <taxon>Methanobacteriota</taxon>
        <taxon>Stenosarchaea group</taxon>
        <taxon>Methanomicrobia</taxon>
        <taxon>Methanomicrobiales</taxon>
        <taxon>Methanomicrobiaceae</taxon>
        <taxon>Methanoplanus</taxon>
    </lineage>
</organism>
<dbReference type="EMBL" id="CM001436">
    <property type="protein sequence ID" value="EHQ36553.1"/>
    <property type="molecule type" value="Genomic_DNA"/>
</dbReference>
<reference evidence="2 3" key="1">
    <citation type="submission" date="2011-10" db="EMBL/GenBank/DDBJ databases">
        <title>The Improved High-Quality Draft genome of Methanoplanus limicola DSM 2279.</title>
        <authorList>
            <consortium name="US DOE Joint Genome Institute (JGI-PGF)"/>
            <person name="Lucas S."/>
            <person name="Copeland A."/>
            <person name="Lapidus A."/>
            <person name="Glavina del Rio T."/>
            <person name="Dalin E."/>
            <person name="Tice H."/>
            <person name="Bruce D."/>
            <person name="Goodwin L."/>
            <person name="Pitluck S."/>
            <person name="Peters L."/>
            <person name="Mikhailova N."/>
            <person name="Lu M."/>
            <person name="Kyrpides N."/>
            <person name="Mavromatis K."/>
            <person name="Ivanova N."/>
            <person name="Markowitz V."/>
            <person name="Cheng J.-F."/>
            <person name="Hugenholtz P."/>
            <person name="Woyke T."/>
            <person name="Wu D."/>
            <person name="Wirth R."/>
            <person name="Brambilla E.-M."/>
            <person name="Klenk H.-P."/>
            <person name="Eisen J.A."/>
        </authorList>
    </citation>
    <scope>NUCLEOTIDE SEQUENCE [LARGE SCALE GENOMIC DNA]</scope>
    <source>
        <strain evidence="2 3">DSM 2279</strain>
    </source>
</reference>
<dbReference type="RefSeq" id="WP_004078943.1">
    <property type="nucleotide sequence ID" value="NZ_CM001436.1"/>
</dbReference>
<evidence type="ECO:0000313" key="2">
    <source>
        <dbReference type="EMBL" id="EHQ36553.1"/>
    </source>
</evidence>
<proteinExistence type="predicted"/>
<protein>
    <submittedName>
        <fullName evidence="2">Methyltransferase type 12</fullName>
    </submittedName>
</protein>
<evidence type="ECO:0000313" key="3">
    <source>
        <dbReference type="Proteomes" id="UP000005741"/>
    </source>
</evidence>
<dbReference type="PANTHER" id="PTHR43667">
    <property type="entry name" value="CYCLOPROPANE-FATTY-ACYL-PHOSPHOLIPID SYNTHASE"/>
    <property type="match status" value="1"/>
</dbReference>
<gene>
    <name evidence="2" type="ORF">Metlim_2508</name>
</gene>
<dbReference type="CDD" id="cd02440">
    <property type="entry name" value="AdoMet_MTases"/>
    <property type="match status" value="1"/>
</dbReference>
<dbReference type="Pfam" id="PF13649">
    <property type="entry name" value="Methyltransf_25"/>
    <property type="match status" value="1"/>
</dbReference>
<dbReference type="Gene3D" id="3.40.50.150">
    <property type="entry name" value="Vaccinia Virus protein VP39"/>
    <property type="match status" value="1"/>
</dbReference>
<name>H1Z3D8_9EURY</name>
<sequence>MDIIDYNLIWRILRRKNNNPSFDWDSRAASFNKAVLGGTDEALKNVRALGLMPTDTVLDMGAGTGRYTVPLAQNAAHVTVLEPSEGMLAFLNENMKSAGLENYSVVRQKFEDVKAGIDIPVHDVVFASNSLGFDDLKAGLDKLNSLAKRTVNILWFAGPMRHMPDPELMKRLGAEAADMTTPDYLTIVHVLHSMGIYPNVSVEKSIRRLSYDSPDEASDFWTERGNYTEEEREIIREYMKETLIPDYSGIYRTKRVYYPVRIWWNKEDFCNDSGI</sequence>
<dbReference type="GO" id="GO:0008168">
    <property type="term" value="F:methyltransferase activity"/>
    <property type="evidence" value="ECO:0007669"/>
    <property type="project" value="UniProtKB-KW"/>
</dbReference>
<dbReference type="Proteomes" id="UP000005741">
    <property type="component" value="Chromosome"/>
</dbReference>
<dbReference type="InParanoid" id="H1Z3D8"/>
<dbReference type="InterPro" id="IPR041698">
    <property type="entry name" value="Methyltransf_25"/>
</dbReference>
<dbReference type="STRING" id="937775.Metlim_2508"/>
<dbReference type="HOGENOM" id="CLU_060275_0_0_2"/>
<feature type="domain" description="Methyltransferase" evidence="1">
    <location>
        <begin position="57"/>
        <end position="146"/>
    </location>
</feature>
<dbReference type="SUPFAM" id="SSF53335">
    <property type="entry name" value="S-adenosyl-L-methionine-dependent methyltransferases"/>
    <property type="match status" value="1"/>
</dbReference>